<dbReference type="InterPro" id="IPR024253">
    <property type="entry name" value="Phosducin_thioredoxin-like_dom"/>
</dbReference>
<organism evidence="5 6">
    <name type="scientific">Hypsibius exemplaris</name>
    <name type="common">Freshwater tardigrade</name>
    <dbReference type="NCBI Taxonomy" id="2072580"/>
    <lineage>
        <taxon>Eukaryota</taxon>
        <taxon>Metazoa</taxon>
        <taxon>Ecdysozoa</taxon>
        <taxon>Tardigrada</taxon>
        <taxon>Eutardigrada</taxon>
        <taxon>Parachela</taxon>
        <taxon>Hypsibioidea</taxon>
        <taxon>Hypsibiidae</taxon>
        <taxon>Hypsibius</taxon>
    </lineage>
</organism>
<dbReference type="OrthoDB" id="70588at2759"/>
<evidence type="ECO:0000256" key="3">
    <source>
        <dbReference type="SAM" id="MobiDB-lite"/>
    </source>
</evidence>
<dbReference type="Gene3D" id="3.40.30.10">
    <property type="entry name" value="Glutaredoxin"/>
    <property type="match status" value="1"/>
</dbReference>
<evidence type="ECO:0000256" key="1">
    <source>
        <dbReference type="ARBA" id="ARBA00009686"/>
    </source>
</evidence>
<dbReference type="PANTHER" id="PTHR46052:SF1">
    <property type="entry name" value="PHOSDUCIN-LIKE PROTEIN"/>
    <property type="match status" value="1"/>
</dbReference>
<feature type="domain" description="Phosducin" evidence="4">
    <location>
        <begin position="65"/>
        <end position="293"/>
    </location>
</feature>
<evidence type="ECO:0000256" key="2">
    <source>
        <dbReference type="ARBA" id="ARBA00022553"/>
    </source>
</evidence>
<feature type="compositionally biased region" description="Low complexity" evidence="3">
    <location>
        <begin position="45"/>
        <end position="58"/>
    </location>
</feature>
<name>A0A1W0XA82_HYPEX</name>
<evidence type="ECO:0000313" key="5">
    <source>
        <dbReference type="EMBL" id="OQV24436.1"/>
    </source>
</evidence>
<evidence type="ECO:0000259" key="4">
    <source>
        <dbReference type="Pfam" id="PF02114"/>
    </source>
</evidence>
<dbReference type="PANTHER" id="PTHR46052">
    <property type="entry name" value="PHOSDUCIN-LIKE PROTEIN"/>
    <property type="match status" value="1"/>
</dbReference>
<evidence type="ECO:0000313" key="6">
    <source>
        <dbReference type="Proteomes" id="UP000192578"/>
    </source>
</evidence>
<gene>
    <name evidence="5" type="ORF">BV898_01500</name>
</gene>
<dbReference type="Proteomes" id="UP000192578">
    <property type="component" value="Unassembled WGS sequence"/>
</dbReference>
<protein>
    <submittedName>
        <fullName evidence="5">Phosducin-like protein</fullName>
    </submittedName>
</protein>
<accession>A0A1W0XA82</accession>
<feature type="compositionally biased region" description="Basic and acidic residues" evidence="3">
    <location>
        <begin position="117"/>
        <end position="127"/>
    </location>
</feature>
<dbReference type="InterPro" id="IPR051499">
    <property type="entry name" value="Phosducin-like_reg"/>
</dbReference>
<feature type="compositionally biased region" description="Low complexity" evidence="3">
    <location>
        <begin position="131"/>
        <end position="142"/>
    </location>
</feature>
<dbReference type="PRINTS" id="PR00677">
    <property type="entry name" value="PHOSDUCIN"/>
</dbReference>
<dbReference type="CDD" id="cd02987">
    <property type="entry name" value="Phd_like_Phd"/>
    <property type="match status" value="1"/>
</dbReference>
<dbReference type="InterPro" id="IPR023196">
    <property type="entry name" value="Phosducin_N_dom_sf"/>
</dbReference>
<comment type="similarity">
    <text evidence="1">Belongs to the phosducin family.</text>
</comment>
<dbReference type="InterPro" id="IPR036249">
    <property type="entry name" value="Thioredoxin-like_sf"/>
</dbReference>
<dbReference type="AlphaFoldDB" id="A0A1W0XA82"/>
<keyword evidence="6" id="KW-1185">Reference proteome</keyword>
<dbReference type="Gene3D" id="1.10.168.10">
    <property type="entry name" value="Phosducin, domain 2"/>
    <property type="match status" value="1"/>
</dbReference>
<dbReference type="GO" id="GO:0008277">
    <property type="term" value="P:regulation of G protein-coupled receptor signaling pathway"/>
    <property type="evidence" value="ECO:0007669"/>
    <property type="project" value="InterPro"/>
</dbReference>
<dbReference type="InterPro" id="IPR001200">
    <property type="entry name" value="Phosducin"/>
</dbReference>
<dbReference type="SUPFAM" id="SSF52833">
    <property type="entry name" value="Thioredoxin-like"/>
    <property type="match status" value="1"/>
</dbReference>
<comment type="caution">
    <text evidence="5">The sequence shown here is derived from an EMBL/GenBank/DDBJ whole genome shotgun (WGS) entry which is preliminary data.</text>
</comment>
<feature type="region of interest" description="Disordered" evidence="3">
    <location>
        <begin position="17"/>
        <end position="83"/>
    </location>
</feature>
<reference evidence="6" key="1">
    <citation type="submission" date="2017-01" db="EMBL/GenBank/DDBJ databases">
        <title>Comparative genomics of anhydrobiosis in the tardigrade Hypsibius dujardini.</title>
        <authorList>
            <person name="Yoshida Y."/>
            <person name="Koutsovoulos G."/>
            <person name="Laetsch D."/>
            <person name="Stevens L."/>
            <person name="Kumar S."/>
            <person name="Horikawa D."/>
            <person name="Ishino K."/>
            <person name="Komine S."/>
            <person name="Tomita M."/>
            <person name="Blaxter M."/>
            <person name="Arakawa K."/>
        </authorList>
    </citation>
    <scope>NUCLEOTIDE SEQUENCE [LARGE SCALE GENOMIC DNA]</scope>
    <source>
        <strain evidence="6">Z151</strain>
    </source>
</reference>
<proteinExistence type="inferred from homology"/>
<sequence>MTTLDDKLLGEKLHYYCSSSEDEEEGATKKGGNSSDKDRDEDESSSSSRTAATPAPSKLKFIPESAIRENEGYSTNTGPKGVIRDWQRFKQLESEKRQQQEEERLMLAKKLSATTRSHLEEERDKQKGKSKPPAAASAAAAGDSDDEVMAEYLEKRMKELIRSRKKSCNVFGRIFELDSADAFLDSADNVSKTALVLILLYEDRAPGCASMKNALQYLATEYPTVKFCQVKSSKLNVSMKFKTSGLPALLAYRNGDLVGNYVDLVKEFGEEIYGSDVESFLIEHGVLQDRTLVPSILRTGKQTSNDDDSD</sequence>
<dbReference type="EMBL" id="MTYJ01000006">
    <property type="protein sequence ID" value="OQV24436.1"/>
    <property type="molecule type" value="Genomic_DNA"/>
</dbReference>
<keyword evidence="2" id="KW-0597">Phosphoprotein</keyword>
<dbReference type="Pfam" id="PF02114">
    <property type="entry name" value="Phosducin"/>
    <property type="match status" value="1"/>
</dbReference>
<feature type="region of interest" description="Disordered" evidence="3">
    <location>
        <begin position="112"/>
        <end position="142"/>
    </location>
</feature>